<dbReference type="PANTHER" id="PTHR43191:SF2">
    <property type="entry name" value="RRNA METHYLTRANSFERASE 3, MITOCHONDRIAL"/>
    <property type="match status" value="1"/>
</dbReference>
<dbReference type="PANTHER" id="PTHR43191">
    <property type="entry name" value="RRNA METHYLTRANSFERASE 3"/>
    <property type="match status" value="1"/>
</dbReference>
<dbReference type="EMBL" id="FWDM01000023">
    <property type="protein sequence ID" value="SLM13947.1"/>
    <property type="molecule type" value="Genomic_DNA"/>
</dbReference>
<name>A0A3P3XKF6_9SPIR</name>
<keyword evidence="1 4" id="KW-0489">Methyltransferase</keyword>
<protein>
    <submittedName>
        <fullName evidence="4">tRNA/rRNA methyltransferase (SpoU)</fullName>
    </submittedName>
</protein>
<sequence>MMDLAHLLNLHGRARVRKTVLILERIEHESTESIHAFPLLYLRELAVMLKESPESPDSLVQAAGSFLQAIDREQLSSEGRDNSDTRSMLRALNQFRHALMRISGQTPADWDFVNAPRSSSGFAQRKAGMRVYLEDVRSPFNIGSIFRTAEALGFEEIILSPECADPMHPRARRSAMGTIERMAWRRAPVSSLAEMEGVFALEVGGSALGEYTFPLPGVMVLGSEELGISSDALQYCTAGRVEIPLVGAKASLNVATAFGIAAFAWFS</sequence>
<keyword evidence="2 4" id="KW-0808">Transferase</keyword>
<dbReference type="GO" id="GO:0006396">
    <property type="term" value="P:RNA processing"/>
    <property type="evidence" value="ECO:0007669"/>
    <property type="project" value="InterPro"/>
</dbReference>
<dbReference type="GO" id="GO:0008173">
    <property type="term" value="F:RNA methyltransferase activity"/>
    <property type="evidence" value="ECO:0007669"/>
    <property type="project" value="InterPro"/>
</dbReference>
<evidence type="ECO:0000256" key="2">
    <source>
        <dbReference type="ARBA" id="ARBA00022679"/>
    </source>
</evidence>
<organism evidence="4">
    <name type="scientific">uncultured spirochete</name>
    <dbReference type="NCBI Taxonomy" id="156406"/>
    <lineage>
        <taxon>Bacteria</taxon>
        <taxon>Pseudomonadati</taxon>
        <taxon>Spirochaetota</taxon>
        <taxon>Spirochaetia</taxon>
        <taxon>Spirochaetales</taxon>
        <taxon>environmental samples</taxon>
    </lineage>
</organism>
<dbReference type="InterPro" id="IPR029028">
    <property type="entry name" value="Alpha/beta_knot_MTases"/>
</dbReference>
<dbReference type="AlphaFoldDB" id="A0A3P3XKF6"/>
<dbReference type="Gene3D" id="3.40.1280.10">
    <property type="match status" value="1"/>
</dbReference>
<dbReference type="InterPro" id="IPR001537">
    <property type="entry name" value="SpoU_MeTrfase"/>
</dbReference>
<dbReference type="InterPro" id="IPR051259">
    <property type="entry name" value="rRNA_Methyltransferase"/>
</dbReference>
<dbReference type="SUPFAM" id="SSF75217">
    <property type="entry name" value="alpha/beta knot"/>
    <property type="match status" value="1"/>
</dbReference>
<dbReference type="Pfam" id="PF00588">
    <property type="entry name" value="SpoU_methylase"/>
    <property type="match status" value="1"/>
</dbReference>
<accession>A0A3P3XKF6</accession>
<reference evidence="4" key="1">
    <citation type="submission" date="2017-02" db="EMBL/GenBank/DDBJ databases">
        <authorList>
            <person name="Regsiter A."/>
            <person name="William W."/>
        </authorList>
    </citation>
    <scope>NUCLEOTIDE SEQUENCE</scope>
    <source>
        <strain evidence="4">Bib</strain>
    </source>
</reference>
<gene>
    <name evidence="4" type="ORF">SPIROBIBN47_30033</name>
</gene>
<evidence type="ECO:0000313" key="4">
    <source>
        <dbReference type="EMBL" id="SLM13947.1"/>
    </source>
</evidence>
<dbReference type="CDD" id="cd18082">
    <property type="entry name" value="SpoU-like_family"/>
    <property type="match status" value="1"/>
</dbReference>
<evidence type="ECO:0000259" key="3">
    <source>
        <dbReference type="Pfam" id="PF00588"/>
    </source>
</evidence>
<proteinExistence type="predicted"/>
<feature type="domain" description="tRNA/rRNA methyltransferase SpoU type" evidence="3">
    <location>
        <begin position="129"/>
        <end position="262"/>
    </location>
</feature>
<dbReference type="GO" id="GO:0003723">
    <property type="term" value="F:RNA binding"/>
    <property type="evidence" value="ECO:0007669"/>
    <property type="project" value="InterPro"/>
</dbReference>
<dbReference type="InterPro" id="IPR029026">
    <property type="entry name" value="tRNA_m1G_MTases_N"/>
</dbReference>
<dbReference type="GO" id="GO:0032259">
    <property type="term" value="P:methylation"/>
    <property type="evidence" value="ECO:0007669"/>
    <property type="project" value="UniProtKB-KW"/>
</dbReference>
<evidence type="ECO:0000256" key="1">
    <source>
        <dbReference type="ARBA" id="ARBA00022603"/>
    </source>
</evidence>